<dbReference type="SUPFAM" id="SSF54001">
    <property type="entry name" value="Cysteine proteinases"/>
    <property type="match status" value="1"/>
</dbReference>
<keyword evidence="6" id="KW-1185">Reference proteome</keyword>
<dbReference type="AlphaFoldDB" id="A0A545TZN1"/>
<dbReference type="GO" id="GO:0004197">
    <property type="term" value="F:cysteine-type endopeptidase activity"/>
    <property type="evidence" value="ECO:0007669"/>
    <property type="project" value="InterPro"/>
</dbReference>
<dbReference type="OrthoDB" id="6852685at2"/>
<gene>
    <name evidence="5" type="ORF">FKG94_08030</name>
</gene>
<dbReference type="InterPro" id="IPR038765">
    <property type="entry name" value="Papain-like_cys_pep_sf"/>
</dbReference>
<evidence type="ECO:0000256" key="3">
    <source>
        <dbReference type="ARBA" id="ARBA00022807"/>
    </source>
</evidence>
<evidence type="ECO:0000259" key="4">
    <source>
        <dbReference type="Pfam" id="PF03543"/>
    </source>
</evidence>
<feature type="domain" description="Peptidase C58 YopT-type" evidence="4">
    <location>
        <begin position="17"/>
        <end position="202"/>
    </location>
</feature>
<dbReference type="InterPro" id="IPR006473">
    <property type="entry name" value="Peptidase_C58_Yopt"/>
</dbReference>
<organism evidence="5 6">
    <name type="scientific">Exilibacterium tricleocarpae</name>
    <dbReference type="NCBI Taxonomy" id="2591008"/>
    <lineage>
        <taxon>Bacteria</taxon>
        <taxon>Pseudomonadati</taxon>
        <taxon>Pseudomonadota</taxon>
        <taxon>Gammaproteobacteria</taxon>
        <taxon>Cellvibrionales</taxon>
        <taxon>Cellvibrionaceae</taxon>
        <taxon>Exilibacterium</taxon>
    </lineage>
</organism>
<dbReference type="Proteomes" id="UP000319732">
    <property type="component" value="Unassembled WGS sequence"/>
</dbReference>
<dbReference type="Pfam" id="PF03543">
    <property type="entry name" value="Peptidase_C58"/>
    <property type="match status" value="1"/>
</dbReference>
<evidence type="ECO:0000256" key="2">
    <source>
        <dbReference type="ARBA" id="ARBA00022801"/>
    </source>
</evidence>
<keyword evidence="2" id="KW-0378">Hydrolase</keyword>
<proteinExistence type="predicted"/>
<dbReference type="EMBL" id="VHSG01000007">
    <property type="protein sequence ID" value="TQV82665.1"/>
    <property type="molecule type" value="Genomic_DNA"/>
</dbReference>
<evidence type="ECO:0000313" key="5">
    <source>
        <dbReference type="EMBL" id="TQV82665.1"/>
    </source>
</evidence>
<evidence type="ECO:0000313" key="6">
    <source>
        <dbReference type="Proteomes" id="UP000319732"/>
    </source>
</evidence>
<reference evidence="5 6" key="1">
    <citation type="submission" date="2019-06" db="EMBL/GenBank/DDBJ databases">
        <title>Whole genome sequence for Cellvibrionaceae sp. R142.</title>
        <authorList>
            <person name="Wang G."/>
        </authorList>
    </citation>
    <scope>NUCLEOTIDE SEQUENCE [LARGE SCALE GENOMIC DNA]</scope>
    <source>
        <strain evidence="5 6">R142</strain>
    </source>
</reference>
<dbReference type="RefSeq" id="WP_142903681.1">
    <property type="nucleotide sequence ID" value="NZ_ML660090.1"/>
</dbReference>
<protein>
    <recommendedName>
        <fullName evidence="4">Peptidase C58 YopT-type domain-containing protein</fullName>
    </recommendedName>
</protein>
<dbReference type="Gene3D" id="3.90.70.20">
    <property type="match status" value="1"/>
</dbReference>
<keyword evidence="3" id="KW-0788">Thiol protease</keyword>
<name>A0A545TZN1_9GAMM</name>
<sequence>MPNRAFPLDNFGQLLRAHNGVRTFDFNQTIATRQAGAVPSGGICLSLSCHWIKYHAFDDSLVNHIGGVRDNNGRTLLAFNQQEYRRVIRWQQSIRLFPDWEMAYRAWVRNNRLHIRSDRKTDMGLAAVRNELSRIRDGYALIIIESQNVSYSHAVAAYIGTQDACFFEPNYGEYWFSHRSDFFDFFHFFSNFFYRRSHRQNLGLDSYNVAGIYR</sequence>
<dbReference type="GO" id="GO:0006508">
    <property type="term" value="P:proteolysis"/>
    <property type="evidence" value="ECO:0007669"/>
    <property type="project" value="UniProtKB-KW"/>
</dbReference>
<evidence type="ECO:0000256" key="1">
    <source>
        <dbReference type="ARBA" id="ARBA00022670"/>
    </source>
</evidence>
<keyword evidence="1" id="KW-0645">Protease</keyword>
<accession>A0A545TZN1</accession>
<comment type="caution">
    <text evidence="5">The sequence shown here is derived from an EMBL/GenBank/DDBJ whole genome shotgun (WGS) entry which is preliminary data.</text>
</comment>